<evidence type="ECO:0000313" key="3">
    <source>
        <dbReference type="Proteomes" id="UP001161017"/>
    </source>
</evidence>
<gene>
    <name evidence="2" type="ORF">OHK93_005889</name>
</gene>
<dbReference type="Proteomes" id="UP001161017">
    <property type="component" value="Unassembled WGS sequence"/>
</dbReference>
<reference evidence="2" key="1">
    <citation type="journal article" date="2023" name="Genome Biol. Evol.">
        <title>First Whole Genome Sequence and Flow Cytometry Genome Size Data for the Lichen-Forming Fungus Ramalina farinacea (Ascomycota).</title>
        <authorList>
            <person name="Llewellyn T."/>
            <person name="Mian S."/>
            <person name="Hill R."/>
            <person name="Leitch I.J."/>
            <person name="Gaya E."/>
        </authorList>
    </citation>
    <scope>NUCLEOTIDE SEQUENCE</scope>
    <source>
        <strain evidence="2">LIQ254RAFAR</strain>
    </source>
</reference>
<sequence>MPSISRSSLSARILSFCDPAPRLERAHHSLSSHRQERRRSRNICNAYQENKRRERRETISTDASHSSSHPYSTVSSNPFSTTSSRRKSRVTTPGLTSGTTEEDDEEQEDAWTDPPTARNSYGYSVDSLCVLWRKEVDEWKPFWRAEVKTIAPAWKPWEAVYGNSWSDDRRNSGWAGPKKQVGLADDPWMLPPLDESASLGVSAA</sequence>
<feature type="region of interest" description="Disordered" evidence="1">
    <location>
        <begin position="165"/>
        <end position="204"/>
    </location>
</feature>
<keyword evidence="3" id="KW-1185">Reference proteome</keyword>
<proteinExistence type="predicted"/>
<feature type="region of interest" description="Disordered" evidence="1">
    <location>
        <begin position="26"/>
        <end position="117"/>
    </location>
</feature>
<name>A0AA43QHJ9_9LECA</name>
<protein>
    <submittedName>
        <fullName evidence="2">Uncharacterized protein</fullName>
    </submittedName>
</protein>
<evidence type="ECO:0000256" key="1">
    <source>
        <dbReference type="SAM" id="MobiDB-lite"/>
    </source>
</evidence>
<dbReference type="EMBL" id="JAPUFD010000003">
    <property type="protein sequence ID" value="MDI1486657.1"/>
    <property type="molecule type" value="Genomic_DNA"/>
</dbReference>
<evidence type="ECO:0000313" key="2">
    <source>
        <dbReference type="EMBL" id="MDI1486657.1"/>
    </source>
</evidence>
<comment type="caution">
    <text evidence="2">The sequence shown here is derived from an EMBL/GenBank/DDBJ whole genome shotgun (WGS) entry which is preliminary data.</text>
</comment>
<dbReference type="AlphaFoldDB" id="A0AA43QHJ9"/>
<feature type="compositionally biased region" description="Basic residues" evidence="1">
    <location>
        <begin position="28"/>
        <end position="41"/>
    </location>
</feature>
<feature type="compositionally biased region" description="Low complexity" evidence="1">
    <location>
        <begin position="60"/>
        <end position="83"/>
    </location>
</feature>
<feature type="compositionally biased region" description="Acidic residues" evidence="1">
    <location>
        <begin position="100"/>
        <end position="111"/>
    </location>
</feature>
<feature type="compositionally biased region" description="Basic and acidic residues" evidence="1">
    <location>
        <begin position="49"/>
        <end position="59"/>
    </location>
</feature>
<accession>A0AA43QHJ9</accession>
<organism evidence="2 3">
    <name type="scientific">Ramalina farinacea</name>
    <dbReference type="NCBI Taxonomy" id="258253"/>
    <lineage>
        <taxon>Eukaryota</taxon>
        <taxon>Fungi</taxon>
        <taxon>Dikarya</taxon>
        <taxon>Ascomycota</taxon>
        <taxon>Pezizomycotina</taxon>
        <taxon>Lecanoromycetes</taxon>
        <taxon>OSLEUM clade</taxon>
        <taxon>Lecanoromycetidae</taxon>
        <taxon>Lecanorales</taxon>
        <taxon>Lecanorineae</taxon>
        <taxon>Ramalinaceae</taxon>
        <taxon>Ramalina</taxon>
    </lineage>
</organism>